<keyword evidence="2" id="KW-0812">Transmembrane</keyword>
<accession>A0AA39PPZ5</accession>
<evidence type="ECO:0000313" key="3">
    <source>
        <dbReference type="EMBL" id="KAK0487118.1"/>
    </source>
</evidence>
<name>A0AA39PPZ5_9AGAR</name>
<keyword evidence="4" id="KW-1185">Reference proteome</keyword>
<dbReference type="Proteomes" id="UP001175227">
    <property type="component" value="Unassembled WGS sequence"/>
</dbReference>
<evidence type="ECO:0000313" key="4">
    <source>
        <dbReference type="Proteomes" id="UP001175227"/>
    </source>
</evidence>
<evidence type="ECO:0000256" key="1">
    <source>
        <dbReference type="SAM" id="MobiDB-lite"/>
    </source>
</evidence>
<comment type="caution">
    <text evidence="3">The sequence shown here is derived from an EMBL/GenBank/DDBJ whole genome shotgun (WGS) entry which is preliminary data.</text>
</comment>
<keyword evidence="2" id="KW-0472">Membrane</keyword>
<keyword evidence="2" id="KW-1133">Transmembrane helix</keyword>
<protein>
    <submittedName>
        <fullName evidence="3">Uncharacterized protein</fullName>
    </submittedName>
</protein>
<feature type="transmembrane region" description="Helical" evidence="2">
    <location>
        <begin position="195"/>
        <end position="214"/>
    </location>
</feature>
<sequence>MDPDRKSTVSSFYGRKNSTDALNVDYSSPTDPNYGSQRTPRDDASSFFNPDRASRHLDNYGTAGYNRNSFFFAGREEPLKGGQDEEQGNDGFDIYADFNNAGPRYSSALGGNTNNGYQPLPPLTPKLKEDNGSTIGPVELVTVPALGPEWQRDELRDMTKAGKRERKSESRQGKWVAWKRGERGMCGKWFTRRMTVFLFFGTAVVVGILLAVMVPRVPSVSISSDNPLANATGDWKNAVPTYFNRSPANFSFPAYADLQLNTASNILPLTFSNIKGYLYDLDTSRQIATGSIGHKTVPAKAFPEFLLPLNFSYVASNDSDATWVNWYDGCKNVAATQSGVRDSVKFKLIIEMDIVGLIGSRSTSTQVTSANCPIELAINAA</sequence>
<dbReference type="AlphaFoldDB" id="A0AA39PPZ5"/>
<gene>
    <name evidence="3" type="ORF">IW261DRAFT_1445964</name>
</gene>
<feature type="region of interest" description="Disordered" evidence="1">
    <location>
        <begin position="1"/>
        <end position="49"/>
    </location>
</feature>
<dbReference type="EMBL" id="JAUEPR010000003">
    <property type="protein sequence ID" value="KAK0487118.1"/>
    <property type="molecule type" value="Genomic_DNA"/>
</dbReference>
<feature type="compositionally biased region" description="Polar residues" evidence="1">
    <location>
        <begin position="19"/>
        <end position="38"/>
    </location>
</feature>
<organism evidence="3 4">
    <name type="scientific">Armillaria novae-zelandiae</name>
    <dbReference type="NCBI Taxonomy" id="153914"/>
    <lineage>
        <taxon>Eukaryota</taxon>
        <taxon>Fungi</taxon>
        <taxon>Dikarya</taxon>
        <taxon>Basidiomycota</taxon>
        <taxon>Agaricomycotina</taxon>
        <taxon>Agaricomycetes</taxon>
        <taxon>Agaricomycetidae</taxon>
        <taxon>Agaricales</taxon>
        <taxon>Marasmiineae</taxon>
        <taxon>Physalacriaceae</taxon>
        <taxon>Armillaria</taxon>
    </lineage>
</organism>
<reference evidence="3" key="1">
    <citation type="submission" date="2023-06" db="EMBL/GenBank/DDBJ databases">
        <authorList>
            <consortium name="Lawrence Berkeley National Laboratory"/>
            <person name="Ahrendt S."/>
            <person name="Sahu N."/>
            <person name="Indic B."/>
            <person name="Wong-Bajracharya J."/>
            <person name="Merenyi Z."/>
            <person name="Ke H.-M."/>
            <person name="Monk M."/>
            <person name="Kocsube S."/>
            <person name="Drula E."/>
            <person name="Lipzen A."/>
            <person name="Balint B."/>
            <person name="Henrissat B."/>
            <person name="Andreopoulos B."/>
            <person name="Martin F.M."/>
            <person name="Harder C.B."/>
            <person name="Rigling D."/>
            <person name="Ford K.L."/>
            <person name="Foster G.D."/>
            <person name="Pangilinan J."/>
            <person name="Papanicolaou A."/>
            <person name="Barry K."/>
            <person name="LaButti K."/>
            <person name="Viragh M."/>
            <person name="Koriabine M."/>
            <person name="Yan M."/>
            <person name="Riley R."/>
            <person name="Champramary S."/>
            <person name="Plett K.L."/>
            <person name="Tsai I.J."/>
            <person name="Slot J."/>
            <person name="Sipos G."/>
            <person name="Plett J."/>
            <person name="Nagy L.G."/>
            <person name="Grigoriev I.V."/>
        </authorList>
    </citation>
    <scope>NUCLEOTIDE SEQUENCE</scope>
    <source>
        <strain evidence="3">ICMP 16352</strain>
    </source>
</reference>
<proteinExistence type="predicted"/>
<evidence type="ECO:0000256" key="2">
    <source>
        <dbReference type="SAM" id="Phobius"/>
    </source>
</evidence>